<dbReference type="InterPro" id="IPR001360">
    <property type="entry name" value="Glyco_hydro_1"/>
</dbReference>
<dbReference type="GeneID" id="103330610"/>
<dbReference type="InterPro" id="IPR017853">
    <property type="entry name" value="GH"/>
</dbReference>
<proteinExistence type="inferred from homology"/>
<comment type="similarity">
    <text evidence="1 2">Belongs to the glycosyl hydrolase 1 family.</text>
</comment>
<dbReference type="PANTHER" id="PTHR10353">
    <property type="entry name" value="GLYCOSYL HYDROLASE"/>
    <property type="match status" value="1"/>
</dbReference>
<reference evidence="3" key="1">
    <citation type="journal article" date="2012" name="Nat. Commun.">
        <title>The genome of Prunus mume.</title>
        <authorList>
            <person name="Zhang Q."/>
            <person name="Chen W."/>
            <person name="Sun L."/>
            <person name="Zhao F."/>
            <person name="Huang B."/>
            <person name="Yang W."/>
            <person name="Tao Y."/>
            <person name="Wang J."/>
            <person name="Yuan Z."/>
            <person name="Fan G."/>
            <person name="Xing Z."/>
            <person name="Han C."/>
            <person name="Pan H."/>
            <person name="Zhong X."/>
            <person name="Shi W."/>
            <person name="Liang X."/>
            <person name="Du D."/>
            <person name="Sun F."/>
            <person name="Xu Z."/>
            <person name="Hao R."/>
            <person name="Lv T."/>
            <person name="Lv Y."/>
            <person name="Zheng Z."/>
            <person name="Sun M."/>
            <person name="Luo L."/>
            <person name="Cai M."/>
            <person name="Gao Y."/>
            <person name="Wang J."/>
            <person name="Yin Y."/>
            <person name="Xu X."/>
            <person name="Cheng T."/>
            <person name="Wang J."/>
        </authorList>
    </citation>
    <scope>NUCLEOTIDE SEQUENCE [LARGE SCALE GENOMIC DNA]</scope>
</reference>
<gene>
    <name evidence="4" type="primary">LOC103330610</name>
</gene>
<dbReference type="SUPFAM" id="SSF51445">
    <property type="entry name" value="(Trans)glycosidases"/>
    <property type="match status" value="1"/>
</dbReference>
<organism evidence="3 4">
    <name type="scientific">Prunus mume</name>
    <name type="common">Japanese apricot</name>
    <name type="synonym">Armeniaca mume</name>
    <dbReference type="NCBI Taxonomy" id="102107"/>
    <lineage>
        <taxon>Eukaryota</taxon>
        <taxon>Viridiplantae</taxon>
        <taxon>Streptophyta</taxon>
        <taxon>Embryophyta</taxon>
        <taxon>Tracheophyta</taxon>
        <taxon>Spermatophyta</taxon>
        <taxon>Magnoliopsida</taxon>
        <taxon>eudicotyledons</taxon>
        <taxon>Gunneridae</taxon>
        <taxon>Pentapetalae</taxon>
        <taxon>rosids</taxon>
        <taxon>fabids</taxon>
        <taxon>Rosales</taxon>
        <taxon>Rosaceae</taxon>
        <taxon>Amygdaloideae</taxon>
        <taxon>Amygdaleae</taxon>
        <taxon>Prunus</taxon>
    </lineage>
</organism>
<dbReference type="PRINTS" id="PR00131">
    <property type="entry name" value="GLHYDRLASE1"/>
</dbReference>
<dbReference type="RefSeq" id="XP_008231431.1">
    <property type="nucleotide sequence ID" value="XM_008233209.1"/>
</dbReference>
<keyword evidence="3" id="KW-1185">Reference proteome</keyword>
<dbReference type="Gene3D" id="3.20.20.80">
    <property type="entry name" value="Glycosidases"/>
    <property type="match status" value="1"/>
</dbReference>
<protein>
    <submittedName>
        <fullName evidence="4">Beta-glucosidase 11-like</fullName>
    </submittedName>
</protein>
<dbReference type="PANTHER" id="PTHR10353:SF29">
    <property type="entry name" value="BETA-GLUCOSIDASE 11"/>
    <property type="match status" value="1"/>
</dbReference>
<evidence type="ECO:0000313" key="4">
    <source>
        <dbReference type="RefSeq" id="XP_008231431.1"/>
    </source>
</evidence>
<evidence type="ECO:0000256" key="1">
    <source>
        <dbReference type="ARBA" id="ARBA00010838"/>
    </source>
</evidence>
<name>A0ABM0NXV7_PRUMU</name>
<dbReference type="Proteomes" id="UP000694861">
    <property type="component" value="Linkage group LG1"/>
</dbReference>
<evidence type="ECO:0000313" key="3">
    <source>
        <dbReference type="Proteomes" id="UP000694861"/>
    </source>
</evidence>
<reference evidence="4" key="2">
    <citation type="submission" date="2025-08" db="UniProtKB">
        <authorList>
            <consortium name="RefSeq"/>
        </authorList>
    </citation>
    <scope>IDENTIFICATION</scope>
</reference>
<evidence type="ECO:0000256" key="2">
    <source>
        <dbReference type="RuleBase" id="RU003690"/>
    </source>
</evidence>
<sequence length="163" mass="18666">MPKTARDTIHVTTSCRDCTIPLPPASMYPIAPWGLQRLLEYVKQNYGNPPVYIHENGQQTARNSSLEDRSRVKYLRGHIQSLLAAVRNGSNARGYFIWSFLDSLELLNGYESSFGLYYIDLDDPDLKRQPKLSAHWYSHFLKSKNLTSLDGFLESLSHGYHSE</sequence>
<accession>A0ABM0NXV7</accession>
<dbReference type="Pfam" id="PF00232">
    <property type="entry name" value="Glyco_hydro_1"/>
    <property type="match status" value="1"/>
</dbReference>